<feature type="binding site" evidence="6">
    <location>
        <position position="331"/>
    </location>
    <ligand>
        <name>a divalent metal cation</name>
        <dbReference type="ChEBI" id="CHEBI:60240"/>
        <label>1</label>
    </ligand>
</feature>
<dbReference type="FunFam" id="3.40.1390.30:FF:000001">
    <property type="entry name" value="GTP cyclohydrolase 1 type 2"/>
    <property type="match status" value="1"/>
</dbReference>
<evidence type="ECO:0000256" key="2">
    <source>
        <dbReference type="ARBA" id="ARBA00011643"/>
    </source>
</evidence>
<dbReference type="PANTHER" id="PTHR13799:SF14">
    <property type="entry name" value="GTP CYCLOHYDROLASE 1 TYPE 2 HOMOLOG"/>
    <property type="match status" value="1"/>
</dbReference>
<dbReference type="SUPFAM" id="SSF102705">
    <property type="entry name" value="NIF3 (NGG1p interacting factor 3)-like"/>
    <property type="match status" value="1"/>
</dbReference>
<comment type="caution">
    <text evidence="7">The sequence shown here is derived from an EMBL/GenBank/DDBJ whole genome shotgun (WGS) entry which is preliminary data.</text>
</comment>
<gene>
    <name evidence="7" type="ORF">LX95_02685</name>
</gene>
<accession>A0A2W7IGJ4</accession>
<evidence type="ECO:0000256" key="4">
    <source>
        <dbReference type="ARBA" id="ARBA00022723"/>
    </source>
</evidence>
<dbReference type="Gene3D" id="3.40.1390.30">
    <property type="entry name" value="NIF3 (NGG1p interacting factor 3)-like"/>
    <property type="match status" value="1"/>
</dbReference>
<evidence type="ECO:0000256" key="6">
    <source>
        <dbReference type="PIRSR" id="PIRSR602678-1"/>
    </source>
</evidence>
<dbReference type="Pfam" id="PF01784">
    <property type="entry name" value="DUF34_NIF3"/>
    <property type="match status" value="1"/>
</dbReference>
<evidence type="ECO:0000256" key="1">
    <source>
        <dbReference type="ARBA" id="ARBA00006964"/>
    </source>
</evidence>
<keyword evidence="8" id="KW-1185">Reference proteome</keyword>
<dbReference type="InterPro" id="IPR017221">
    <property type="entry name" value="DUF34/NIF3_bac"/>
</dbReference>
<feature type="binding site" evidence="6">
    <location>
        <position position="327"/>
    </location>
    <ligand>
        <name>a divalent metal cation</name>
        <dbReference type="ChEBI" id="CHEBI:60240"/>
        <label>1</label>
    </ligand>
</feature>
<dbReference type="NCBIfam" id="TIGR00486">
    <property type="entry name" value="YbgI_SA1388"/>
    <property type="match status" value="1"/>
</dbReference>
<dbReference type="Gene3D" id="3.30.70.120">
    <property type="match status" value="1"/>
</dbReference>
<dbReference type="InterPro" id="IPR002678">
    <property type="entry name" value="DUF34/NIF3"/>
</dbReference>
<reference evidence="7 8" key="1">
    <citation type="submission" date="2018-06" db="EMBL/GenBank/DDBJ databases">
        <title>Genomic Encyclopedia of Archaeal and Bacterial Type Strains, Phase II (KMG-II): from individual species to whole genera.</title>
        <authorList>
            <person name="Goeker M."/>
        </authorList>
    </citation>
    <scope>NUCLEOTIDE SEQUENCE [LARGE SCALE GENOMIC DNA]</scope>
    <source>
        <strain evidence="7 8">DSM 15361</strain>
    </source>
</reference>
<protein>
    <recommendedName>
        <fullName evidence="3 5">GTP cyclohydrolase 1 type 2 homolog</fullName>
    </recommendedName>
</protein>
<dbReference type="InterPro" id="IPR036069">
    <property type="entry name" value="DUF34/NIF3_sf"/>
</dbReference>
<dbReference type="PIRSF" id="PIRSF037489">
    <property type="entry name" value="UCP037489_NIF3_YqfO"/>
    <property type="match status" value="1"/>
</dbReference>
<evidence type="ECO:0000313" key="8">
    <source>
        <dbReference type="Proteomes" id="UP000249542"/>
    </source>
</evidence>
<keyword evidence="4 5" id="KW-0479">Metal-binding</keyword>
<dbReference type="PANTHER" id="PTHR13799">
    <property type="entry name" value="NGG1 INTERACTING FACTOR 3"/>
    <property type="match status" value="1"/>
</dbReference>
<sequence>MIVKDITKSLEDLAPLAYAEDFDNVGLLVGDDQQEVTGVLVSLDTLEVTVDEAIENKCNLIVAFHPIIFDGLKSLTGKSYVERVVIKAIQHNIAIYAIHTALDNCFKGVNDMICEQLNLHQRQVLIPQSKTIKKLTTYVPKKNTQKVLDALFAAGAGNIGNYDHCSFTQEGKGSFLPNNEANPVVGENGKLQIEEENQIHVTLATHVEKQVLSALKASHPYEEVAYEVSSLENTNQHIGIGMVGELKNPMDESDFLAHIKTVFNTGVVRHSNRLGNKIKKVAVLGGSGAFGIQAAIASGADVYITADLKYHDFFKAEAKILLADVGHYESEQYTKNLLHSYLTKKFPNFAIVLSQKNTNPIQYS</sequence>
<feature type="binding site" evidence="6">
    <location>
        <position position="65"/>
    </location>
    <ligand>
        <name>a divalent metal cation</name>
        <dbReference type="ChEBI" id="CHEBI:60240"/>
        <label>1</label>
    </ligand>
</feature>
<organism evidence="7 8">
    <name type="scientific">Mesonia algae</name>
    <dbReference type="NCBI Taxonomy" id="213248"/>
    <lineage>
        <taxon>Bacteria</taxon>
        <taxon>Pseudomonadati</taxon>
        <taxon>Bacteroidota</taxon>
        <taxon>Flavobacteriia</taxon>
        <taxon>Flavobacteriales</taxon>
        <taxon>Flavobacteriaceae</taxon>
        <taxon>Mesonia</taxon>
    </lineage>
</organism>
<proteinExistence type="inferred from homology"/>
<dbReference type="RefSeq" id="WP_111541949.1">
    <property type="nucleotide sequence ID" value="NZ_QKYV01000009.1"/>
</dbReference>
<name>A0A2W7IGJ4_9FLAO</name>
<feature type="binding site" evidence="6">
    <location>
        <position position="103"/>
    </location>
    <ligand>
        <name>a divalent metal cation</name>
        <dbReference type="ChEBI" id="CHEBI:60240"/>
        <label>1</label>
    </ligand>
</feature>
<comment type="similarity">
    <text evidence="1 5">Belongs to the GTP cyclohydrolase I type 2/NIF3 family.</text>
</comment>
<evidence type="ECO:0000256" key="3">
    <source>
        <dbReference type="ARBA" id="ARBA00022112"/>
    </source>
</evidence>
<evidence type="ECO:0000313" key="7">
    <source>
        <dbReference type="EMBL" id="PZW37893.1"/>
    </source>
</evidence>
<dbReference type="AlphaFoldDB" id="A0A2W7IGJ4"/>
<comment type="subunit">
    <text evidence="2">Homohexamer.</text>
</comment>
<dbReference type="InterPro" id="IPR015867">
    <property type="entry name" value="N-reg_PII/ATP_PRibTrfase_C"/>
</dbReference>
<dbReference type="Proteomes" id="UP000249542">
    <property type="component" value="Unassembled WGS sequence"/>
</dbReference>
<dbReference type="GO" id="GO:0005737">
    <property type="term" value="C:cytoplasm"/>
    <property type="evidence" value="ECO:0007669"/>
    <property type="project" value="TreeGrafter"/>
</dbReference>
<dbReference type="EMBL" id="QKYV01000009">
    <property type="protein sequence ID" value="PZW37893.1"/>
    <property type="molecule type" value="Genomic_DNA"/>
</dbReference>
<evidence type="ECO:0000256" key="5">
    <source>
        <dbReference type="PIRNR" id="PIRNR037489"/>
    </source>
</evidence>
<dbReference type="GO" id="GO:0046872">
    <property type="term" value="F:metal ion binding"/>
    <property type="evidence" value="ECO:0007669"/>
    <property type="project" value="UniProtKB-UniRule"/>
</dbReference>